<dbReference type="Proteomes" id="UP000257109">
    <property type="component" value="Unassembled WGS sequence"/>
</dbReference>
<name>A0A371G4S1_MUCPR</name>
<evidence type="ECO:0000259" key="1">
    <source>
        <dbReference type="PROSITE" id="PS50994"/>
    </source>
</evidence>
<feature type="non-terminal residue" evidence="2">
    <location>
        <position position="1"/>
    </location>
</feature>
<dbReference type="Pfam" id="PF00665">
    <property type="entry name" value="rve"/>
    <property type="match status" value="1"/>
</dbReference>
<dbReference type="EMBL" id="QJKJ01006778">
    <property type="protein sequence ID" value="RDX85517.1"/>
    <property type="molecule type" value="Genomic_DNA"/>
</dbReference>
<accession>A0A371G4S1</accession>
<reference evidence="2" key="1">
    <citation type="submission" date="2018-05" db="EMBL/GenBank/DDBJ databases">
        <title>Draft genome of Mucuna pruriens seed.</title>
        <authorList>
            <person name="Nnadi N.E."/>
            <person name="Vos R."/>
            <person name="Hasami M.H."/>
            <person name="Devisetty U.K."/>
            <person name="Aguiy J.C."/>
        </authorList>
    </citation>
    <scope>NUCLEOTIDE SEQUENCE [LARGE SCALE GENOMIC DNA]</scope>
    <source>
        <strain evidence="2">JCA_2017</strain>
    </source>
</reference>
<dbReference type="PANTHER" id="PTHR47266">
    <property type="entry name" value="ENDONUCLEASE-RELATED"/>
    <property type="match status" value="1"/>
</dbReference>
<organism evidence="2 3">
    <name type="scientific">Mucuna pruriens</name>
    <name type="common">Velvet bean</name>
    <name type="synonym">Dolichos pruriens</name>
    <dbReference type="NCBI Taxonomy" id="157652"/>
    <lineage>
        <taxon>Eukaryota</taxon>
        <taxon>Viridiplantae</taxon>
        <taxon>Streptophyta</taxon>
        <taxon>Embryophyta</taxon>
        <taxon>Tracheophyta</taxon>
        <taxon>Spermatophyta</taxon>
        <taxon>Magnoliopsida</taxon>
        <taxon>eudicotyledons</taxon>
        <taxon>Gunneridae</taxon>
        <taxon>Pentapetalae</taxon>
        <taxon>rosids</taxon>
        <taxon>fabids</taxon>
        <taxon>Fabales</taxon>
        <taxon>Fabaceae</taxon>
        <taxon>Papilionoideae</taxon>
        <taxon>50 kb inversion clade</taxon>
        <taxon>NPAAA clade</taxon>
        <taxon>indigoferoid/millettioid clade</taxon>
        <taxon>Phaseoleae</taxon>
        <taxon>Mucuna</taxon>
    </lineage>
</organism>
<proteinExistence type="predicted"/>
<gene>
    <name evidence="2" type="primary">gag-pol</name>
    <name evidence="2" type="ORF">CR513_33285</name>
</gene>
<dbReference type="Gene3D" id="3.30.420.10">
    <property type="entry name" value="Ribonuclease H-like superfamily/Ribonuclease H"/>
    <property type="match status" value="1"/>
</dbReference>
<dbReference type="GO" id="GO:0003676">
    <property type="term" value="F:nucleic acid binding"/>
    <property type="evidence" value="ECO:0007669"/>
    <property type="project" value="InterPro"/>
</dbReference>
<dbReference type="InterPro" id="IPR012337">
    <property type="entry name" value="RNaseH-like_sf"/>
</dbReference>
<dbReference type="GO" id="GO:0015074">
    <property type="term" value="P:DNA integration"/>
    <property type="evidence" value="ECO:0007669"/>
    <property type="project" value="InterPro"/>
</dbReference>
<evidence type="ECO:0000313" key="2">
    <source>
        <dbReference type="EMBL" id="RDX85517.1"/>
    </source>
</evidence>
<comment type="caution">
    <text evidence="2">The sequence shown here is derived from an EMBL/GenBank/DDBJ whole genome shotgun (WGS) entry which is preliminary data.</text>
</comment>
<evidence type="ECO:0000313" key="3">
    <source>
        <dbReference type="Proteomes" id="UP000257109"/>
    </source>
</evidence>
<dbReference type="InterPro" id="IPR001584">
    <property type="entry name" value="Integrase_cat-core"/>
</dbReference>
<dbReference type="SUPFAM" id="SSF53098">
    <property type="entry name" value="Ribonuclease H-like"/>
    <property type="match status" value="1"/>
</dbReference>
<protein>
    <submittedName>
        <fullName evidence="2">Gag-pol</fullName>
    </submittedName>
</protein>
<dbReference type="AlphaFoldDB" id="A0A371G4S1"/>
<dbReference type="InterPro" id="IPR052160">
    <property type="entry name" value="Gypsy_RT_Integrase-like"/>
</dbReference>
<feature type="domain" description="Integrase catalytic" evidence="1">
    <location>
        <begin position="1"/>
        <end position="113"/>
    </location>
</feature>
<sequence>MPINSSMLANNGIDLMGPFPTSNGYSYILLVVDCVSRWVEAATTKTNDAKVVVDFLKSNIFCRFGVPKAFISDQGSHFCNKVMSSLLEKYGVVHRIATTYHPRQTAKLKNSIGKSRKFCKRWPISFEKTGVDSLRTLYGHTKLHT</sequence>
<dbReference type="OrthoDB" id="775972at2759"/>
<keyword evidence="3" id="KW-1185">Reference proteome</keyword>
<dbReference type="InterPro" id="IPR036397">
    <property type="entry name" value="RNaseH_sf"/>
</dbReference>
<dbReference type="PROSITE" id="PS50994">
    <property type="entry name" value="INTEGRASE"/>
    <property type="match status" value="1"/>
</dbReference>